<evidence type="ECO:0000256" key="10">
    <source>
        <dbReference type="ARBA" id="ARBA00034808"/>
    </source>
</evidence>
<feature type="domain" description="Helicase C-terminal" evidence="14">
    <location>
        <begin position="177"/>
        <end position="326"/>
    </location>
</feature>
<accession>A0A0F5ITE1</accession>
<dbReference type="NCBIfam" id="TIGR00614">
    <property type="entry name" value="recQ_fam"/>
    <property type="match status" value="1"/>
</dbReference>
<dbReference type="AlphaFoldDB" id="A0A0F5ITE1"/>
<evidence type="ECO:0000256" key="11">
    <source>
        <dbReference type="ARBA" id="ARBA00044535"/>
    </source>
</evidence>
<dbReference type="HOGENOM" id="CLU_001103_9_7_10"/>
<comment type="similarity">
    <text evidence="1">Belongs to the helicase family. RecQ subfamily.</text>
</comment>
<gene>
    <name evidence="15" type="ORF">HMPREF1535_04055</name>
</gene>
<organism evidence="15 16">
    <name type="scientific">Parabacteroides goldsteinii DSM 19448 = WAL 12034</name>
    <dbReference type="NCBI Taxonomy" id="927665"/>
    <lineage>
        <taxon>Bacteria</taxon>
        <taxon>Pseudomonadati</taxon>
        <taxon>Bacteroidota</taxon>
        <taxon>Bacteroidia</taxon>
        <taxon>Bacteroidales</taxon>
        <taxon>Tannerellaceae</taxon>
        <taxon>Parabacteroides</taxon>
    </lineage>
</organism>
<dbReference type="Proteomes" id="UP000033047">
    <property type="component" value="Unassembled WGS sequence"/>
</dbReference>
<dbReference type="GO" id="GO:0043590">
    <property type="term" value="C:bacterial nucleoid"/>
    <property type="evidence" value="ECO:0007669"/>
    <property type="project" value="TreeGrafter"/>
</dbReference>
<evidence type="ECO:0000256" key="8">
    <source>
        <dbReference type="ARBA" id="ARBA00023235"/>
    </source>
</evidence>
<dbReference type="GO" id="GO:0005737">
    <property type="term" value="C:cytoplasm"/>
    <property type="evidence" value="ECO:0007669"/>
    <property type="project" value="TreeGrafter"/>
</dbReference>
<dbReference type="GO" id="GO:0006310">
    <property type="term" value="P:DNA recombination"/>
    <property type="evidence" value="ECO:0007669"/>
    <property type="project" value="InterPro"/>
</dbReference>
<evidence type="ECO:0000256" key="6">
    <source>
        <dbReference type="ARBA" id="ARBA00022840"/>
    </source>
</evidence>
<dbReference type="SMART" id="SM00487">
    <property type="entry name" value="DEXDc"/>
    <property type="match status" value="1"/>
</dbReference>
<evidence type="ECO:0000313" key="16">
    <source>
        <dbReference type="Proteomes" id="UP000033047"/>
    </source>
</evidence>
<dbReference type="Gene3D" id="1.10.10.10">
    <property type="entry name" value="Winged helix-like DNA-binding domain superfamily/Winged helix DNA-binding domain"/>
    <property type="match status" value="1"/>
</dbReference>
<dbReference type="PROSITE" id="PS51194">
    <property type="entry name" value="HELICASE_CTER"/>
    <property type="match status" value="1"/>
</dbReference>
<evidence type="ECO:0000256" key="9">
    <source>
        <dbReference type="ARBA" id="ARBA00034617"/>
    </source>
</evidence>
<keyword evidence="5 15" id="KW-0347">Helicase</keyword>
<dbReference type="Pfam" id="PF00271">
    <property type="entry name" value="Helicase_C"/>
    <property type="match status" value="1"/>
</dbReference>
<comment type="caution">
    <text evidence="15">The sequence shown here is derived from an EMBL/GenBank/DDBJ whole genome shotgun (WGS) entry which is preliminary data.</text>
</comment>
<dbReference type="GO" id="GO:0030894">
    <property type="term" value="C:replisome"/>
    <property type="evidence" value="ECO:0007669"/>
    <property type="project" value="TreeGrafter"/>
</dbReference>
<dbReference type="PROSITE" id="PS51192">
    <property type="entry name" value="HELICASE_ATP_BIND_1"/>
    <property type="match status" value="1"/>
</dbReference>
<evidence type="ECO:0000313" key="15">
    <source>
        <dbReference type="EMBL" id="KKB48826.1"/>
    </source>
</evidence>
<dbReference type="SMART" id="SM00490">
    <property type="entry name" value="HELICc"/>
    <property type="match status" value="1"/>
</dbReference>
<dbReference type="EMBL" id="AQHV01000021">
    <property type="protein sequence ID" value="KKB48826.1"/>
    <property type="molecule type" value="Genomic_DNA"/>
</dbReference>
<protein>
    <recommendedName>
        <fullName evidence="11">ATP-dependent DNA helicase RecQ</fullName>
        <ecNumber evidence="10">5.6.2.4</ecNumber>
    </recommendedName>
    <alternativeName>
        <fullName evidence="12">DNA 3'-5' helicase RecQ</fullName>
    </alternativeName>
</protein>
<dbReference type="GO" id="GO:0043138">
    <property type="term" value="F:3'-5' DNA helicase activity"/>
    <property type="evidence" value="ECO:0007669"/>
    <property type="project" value="UniProtKB-EC"/>
</dbReference>
<reference evidence="15 16" key="1">
    <citation type="submission" date="2013-04" db="EMBL/GenBank/DDBJ databases">
        <title>The Genome Sequence of Parabacteroides goldsteinii DSM 19448.</title>
        <authorList>
            <consortium name="The Broad Institute Genomics Platform"/>
            <person name="Earl A."/>
            <person name="Ward D."/>
            <person name="Feldgarden M."/>
            <person name="Gevers D."/>
            <person name="Martens E."/>
            <person name="Sakamoto M."/>
            <person name="Benno Y."/>
            <person name="Song Y."/>
            <person name="Liu C."/>
            <person name="Lee J."/>
            <person name="Bolanos M."/>
            <person name="Vaisanen M.L."/>
            <person name="Finegold S.M."/>
            <person name="Walker B."/>
            <person name="Young S."/>
            <person name="Zeng Q."/>
            <person name="Gargeya S."/>
            <person name="Fitzgerald M."/>
            <person name="Haas B."/>
            <person name="Abouelleil A."/>
            <person name="Allen A.W."/>
            <person name="Alvarado L."/>
            <person name="Arachchi H.M."/>
            <person name="Berlin A.M."/>
            <person name="Chapman S.B."/>
            <person name="Gainer-Dewar J."/>
            <person name="Goldberg J."/>
            <person name="Griggs A."/>
            <person name="Gujja S."/>
            <person name="Hansen M."/>
            <person name="Howarth C."/>
            <person name="Imamovic A."/>
            <person name="Ireland A."/>
            <person name="Larimer J."/>
            <person name="McCowan C."/>
            <person name="Murphy C."/>
            <person name="Pearson M."/>
            <person name="Poon T.W."/>
            <person name="Priest M."/>
            <person name="Roberts A."/>
            <person name="Saif S."/>
            <person name="Shea T."/>
            <person name="Sisk P."/>
            <person name="Sykes S."/>
            <person name="Wortman J."/>
            <person name="Nusbaum C."/>
            <person name="Birren B."/>
        </authorList>
    </citation>
    <scope>NUCLEOTIDE SEQUENCE [LARGE SCALE GENOMIC DNA]</scope>
    <source>
        <strain evidence="15 16">DSM 19448</strain>
    </source>
</reference>
<dbReference type="PATRIC" id="fig|927665.4.peg.4167"/>
<dbReference type="GO" id="GO:0003677">
    <property type="term" value="F:DNA binding"/>
    <property type="evidence" value="ECO:0007669"/>
    <property type="project" value="UniProtKB-KW"/>
</dbReference>
<dbReference type="PANTHER" id="PTHR13710">
    <property type="entry name" value="DNA HELICASE RECQ FAMILY MEMBER"/>
    <property type="match status" value="1"/>
</dbReference>
<evidence type="ECO:0000256" key="1">
    <source>
        <dbReference type="ARBA" id="ARBA00005446"/>
    </source>
</evidence>
<dbReference type="InterPro" id="IPR014001">
    <property type="entry name" value="Helicase_ATP-bd"/>
</dbReference>
<proteinExistence type="inferred from homology"/>
<keyword evidence="8" id="KW-0413">Isomerase</keyword>
<dbReference type="GO" id="GO:0006281">
    <property type="term" value="P:DNA repair"/>
    <property type="evidence" value="ECO:0007669"/>
    <property type="project" value="TreeGrafter"/>
</dbReference>
<dbReference type="InterPro" id="IPR001650">
    <property type="entry name" value="Helicase_C-like"/>
</dbReference>
<sequence>MPTGGGKSITFQVPALAMEGICIVVTPLIALMKDQVDNLRRLGIKATAVYSGMTRQEIIAQLENCIFGDYKFLYVSPERLGTDIFKSKLQAMNVCLLVIDESHCISQWGYDFRPSYLSIADIREELPGVPVLALTATATPEVVNDIQERLHFREKNVFRKSFVRKNLSYIVRQTEDKINSLIYILGKVPGTAIVYVRNRKRTKEIAALLQQAGISADFFHAGLNRDDKNLRQSRWKNNECRVIVSTNAFGMGIDKPDVRLVVHMDMPGSLEEYYQEAGRAGRDEQRAYAVALCSNIDCTKLKKRLADEFPDRDFISRVYDALGNYYQIAMGFGLDTVHDFSLVDFCTAYKFSHLQAHHALKILELAGYIEYTEEQENASRLVFTATRDELYKYLHQDKKTDEVIQTILRSYTGLFSDYVYINEGLISTRTGLSQQEIYEVLVGLSKYRIVNYIPHKKTPLIIYTRTREEIKYLSIPRSAYEERKERFESRINRVMEYINENRICRSRMLISYFGEKGTSDCGCCDVCLAKNDSGLNNHTFNTIRDALQKALTDGPQEAKKLTENLPFPADKIITVIRYLADHDEHFSLEDGIISLTKMNTMSDNEQ</sequence>
<dbReference type="InterPro" id="IPR036388">
    <property type="entry name" value="WH-like_DNA-bd_sf"/>
</dbReference>
<keyword evidence="4" id="KW-0378">Hydrolase</keyword>
<evidence type="ECO:0000256" key="2">
    <source>
        <dbReference type="ARBA" id="ARBA00022723"/>
    </source>
</evidence>
<dbReference type="GO" id="GO:0046872">
    <property type="term" value="F:metal ion binding"/>
    <property type="evidence" value="ECO:0007669"/>
    <property type="project" value="UniProtKB-KW"/>
</dbReference>
<evidence type="ECO:0000259" key="14">
    <source>
        <dbReference type="PROSITE" id="PS51194"/>
    </source>
</evidence>
<evidence type="ECO:0000256" key="5">
    <source>
        <dbReference type="ARBA" id="ARBA00022806"/>
    </source>
</evidence>
<keyword evidence="3" id="KW-0547">Nucleotide-binding</keyword>
<dbReference type="GO" id="GO:0005524">
    <property type="term" value="F:ATP binding"/>
    <property type="evidence" value="ECO:0007669"/>
    <property type="project" value="UniProtKB-KW"/>
</dbReference>
<keyword evidence="2" id="KW-0479">Metal-binding</keyword>
<evidence type="ECO:0000256" key="12">
    <source>
        <dbReference type="ARBA" id="ARBA00044550"/>
    </source>
</evidence>
<keyword evidence="7" id="KW-0238">DNA-binding</keyword>
<comment type="catalytic activity">
    <reaction evidence="9">
        <text>Couples ATP hydrolysis with the unwinding of duplex DNA by translocating in the 3'-5' direction.</text>
        <dbReference type="EC" id="5.6.2.4"/>
    </reaction>
</comment>
<dbReference type="InterPro" id="IPR027417">
    <property type="entry name" value="P-loop_NTPase"/>
</dbReference>
<dbReference type="GO" id="GO:0016787">
    <property type="term" value="F:hydrolase activity"/>
    <property type="evidence" value="ECO:0007669"/>
    <property type="project" value="UniProtKB-KW"/>
</dbReference>
<dbReference type="Pfam" id="PF00270">
    <property type="entry name" value="DEAD"/>
    <property type="match status" value="1"/>
</dbReference>
<dbReference type="Gene3D" id="3.40.50.300">
    <property type="entry name" value="P-loop containing nucleotide triphosphate hydrolases"/>
    <property type="match status" value="2"/>
</dbReference>
<dbReference type="GO" id="GO:0009378">
    <property type="term" value="F:four-way junction helicase activity"/>
    <property type="evidence" value="ECO:0007669"/>
    <property type="project" value="TreeGrafter"/>
</dbReference>
<dbReference type="CDD" id="cd17920">
    <property type="entry name" value="DEXHc_RecQ"/>
    <property type="match status" value="1"/>
</dbReference>
<keyword evidence="6" id="KW-0067">ATP-binding</keyword>
<feature type="domain" description="Helicase ATP-binding" evidence="13">
    <location>
        <begin position="1"/>
        <end position="156"/>
    </location>
</feature>
<dbReference type="InterPro" id="IPR032284">
    <property type="entry name" value="RecQ_Zn-bd"/>
</dbReference>
<evidence type="ECO:0000256" key="7">
    <source>
        <dbReference type="ARBA" id="ARBA00023125"/>
    </source>
</evidence>
<dbReference type="InterPro" id="IPR004589">
    <property type="entry name" value="DNA_helicase_ATP-dep_RecQ"/>
</dbReference>
<dbReference type="PANTHER" id="PTHR13710:SF105">
    <property type="entry name" value="ATP-DEPENDENT DNA HELICASE Q1"/>
    <property type="match status" value="1"/>
</dbReference>
<evidence type="ECO:0000256" key="3">
    <source>
        <dbReference type="ARBA" id="ARBA00022741"/>
    </source>
</evidence>
<dbReference type="STRING" id="927665.HMPREF1535_04055"/>
<name>A0A0F5ITE1_9BACT</name>
<dbReference type="SUPFAM" id="SSF52540">
    <property type="entry name" value="P-loop containing nucleoside triphosphate hydrolases"/>
    <property type="match status" value="1"/>
</dbReference>
<dbReference type="InterPro" id="IPR011545">
    <property type="entry name" value="DEAD/DEAH_box_helicase_dom"/>
</dbReference>
<dbReference type="EC" id="5.6.2.4" evidence="10"/>
<evidence type="ECO:0000256" key="4">
    <source>
        <dbReference type="ARBA" id="ARBA00022801"/>
    </source>
</evidence>
<dbReference type="Pfam" id="PF16124">
    <property type="entry name" value="RecQ_Zn_bind"/>
    <property type="match status" value="1"/>
</dbReference>
<evidence type="ECO:0000259" key="13">
    <source>
        <dbReference type="PROSITE" id="PS51192"/>
    </source>
</evidence>